<name>A0A1R3HPK4_COCAP</name>
<dbReference type="EMBL" id="AWWV01011440">
    <property type="protein sequence ID" value="OMO72357.1"/>
    <property type="molecule type" value="Genomic_DNA"/>
</dbReference>
<evidence type="ECO:0000313" key="2">
    <source>
        <dbReference type="EMBL" id="OMO72357.1"/>
    </source>
</evidence>
<dbReference type="Proteomes" id="UP000188268">
    <property type="component" value="Unassembled WGS sequence"/>
</dbReference>
<dbReference type="AlphaFoldDB" id="A0A1R3HPK4"/>
<feature type="compositionally biased region" description="Basic and acidic residues" evidence="1">
    <location>
        <begin position="18"/>
        <end position="27"/>
    </location>
</feature>
<protein>
    <submittedName>
        <fullName evidence="2">Uncharacterized protein</fullName>
    </submittedName>
</protein>
<organism evidence="2 3">
    <name type="scientific">Corchorus capsularis</name>
    <name type="common">Jute</name>
    <dbReference type="NCBI Taxonomy" id="210143"/>
    <lineage>
        <taxon>Eukaryota</taxon>
        <taxon>Viridiplantae</taxon>
        <taxon>Streptophyta</taxon>
        <taxon>Embryophyta</taxon>
        <taxon>Tracheophyta</taxon>
        <taxon>Spermatophyta</taxon>
        <taxon>Magnoliopsida</taxon>
        <taxon>eudicotyledons</taxon>
        <taxon>Gunneridae</taxon>
        <taxon>Pentapetalae</taxon>
        <taxon>rosids</taxon>
        <taxon>malvids</taxon>
        <taxon>Malvales</taxon>
        <taxon>Malvaceae</taxon>
        <taxon>Grewioideae</taxon>
        <taxon>Apeibeae</taxon>
        <taxon>Corchorus</taxon>
    </lineage>
</organism>
<reference evidence="2 3" key="1">
    <citation type="submission" date="2013-09" db="EMBL/GenBank/DDBJ databases">
        <title>Corchorus capsularis genome sequencing.</title>
        <authorList>
            <person name="Alam M."/>
            <person name="Haque M.S."/>
            <person name="Islam M.S."/>
            <person name="Emdad E.M."/>
            <person name="Islam M.M."/>
            <person name="Ahmed B."/>
            <person name="Halim A."/>
            <person name="Hossen Q.M.M."/>
            <person name="Hossain M.Z."/>
            <person name="Ahmed R."/>
            <person name="Khan M.M."/>
            <person name="Islam R."/>
            <person name="Rashid M.M."/>
            <person name="Khan S.A."/>
            <person name="Rahman M.S."/>
            <person name="Alam M."/>
        </authorList>
    </citation>
    <scope>NUCLEOTIDE SEQUENCE [LARGE SCALE GENOMIC DNA]</scope>
    <source>
        <strain evidence="3">cv. CVL-1</strain>
        <tissue evidence="2">Whole seedling</tissue>
    </source>
</reference>
<sequence>MEDLSLSPPKELPPTSRHRFDGQTRSE</sequence>
<proteinExistence type="predicted"/>
<accession>A0A1R3HPK4</accession>
<evidence type="ECO:0000313" key="3">
    <source>
        <dbReference type="Proteomes" id="UP000188268"/>
    </source>
</evidence>
<dbReference type="Gramene" id="OMO72357">
    <property type="protein sequence ID" value="OMO72357"/>
    <property type="gene ID" value="CCACVL1_17847"/>
</dbReference>
<gene>
    <name evidence="2" type="ORF">CCACVL1_17847</name>
</gene>
<keyword evidence="3" id="KW-1185">Reference proteome</keyword>
<feature type="region of interest" description="Disordered" evidence="1">
    <location>
        <begin position="1"/>
        <end position="27"/>
    </location>
</feature>
<comment type="caution">
    <text evidence="2">The sequence shown here is derived from an EMBL/GenBank/DDBJ whole genome shotgun (WGS) entry which is preliminary data.</text>
</comment>
<evidence type="ECO:0000256" key="1">
    <source>
        <dbReference type="SAM" id="MobiDB-lite"/>
    </source>
</evidence>